<reference evidence="3" key="1">
    <citation type="submission" date="2020-11" db="EMBL/GenBank/DDBJ databases">
        <title>Nocardioides cynanchi sp. nov., isolated from soil of rhizosphere of Cynanchum wilfordii.</title>
        <authorList>
            <person name="Lee J.-S."/>
            <person name="Suh M.K."/>
            <person name="Kim J.-S."/>
        </authorList>
    </citation>
    <scope>NUCLEOTIDE SEQUENCE</scope>
    <source>
        <strain evidence="3">KCTC 19276</strain>
    </source>
</reference>
<dbReference type="PANTHER" id="PTHR31956">
    <property type="entry name" value="NON-SPECIFIC PHOSPHOLIPASE C4-RELATED"/>
    <property type="match status" value="1"/>
</dbReference>
<dbReference type="PANTHER" id="PTHR31956:SF8">
    <property type="entry name" value="ACID PHOSPHATASE PHOA (AFU_ORTHOLOGUE AFUA_1G03570)"/>
    <property type="match status" value="1"/>
</dbReference>
<sequence>MRTQMPSTFALAERYGYTTSYAALTHPSLGNYIAMAAGSTLGIADDGDPDVHRLHGPSVFSQALAAGKTAAIYAEGMPGTCATTSGGDQYVVRHNPWTYFVDDRAACSTYDVPATRLPGDIAAGTLPNVGMVIPDLCNDAHDCSLTRADDWLHLTVDAVLAGPDWRSGRLAVVITADEDDRHQDNLVLTTVLHPSLRHVVVDAPLTHLSLSRFLSEVVHQPPLRDAAGAPSLGDAFGLRIGR</sequence>
<dbReference type="InterPro" id="IPR017850">
    <property type="entry name" value="Alkaline_phosphatase_core_sf"/>
</dbReference>
<keyword evidence="4" id="KW-1185">Reference proteome</keyword>
<dbReference type="AlphaFoldDB" id="A0A930VIE6"/>
<dbReference type="Pfam" id="PF04185">
    <property type="entry name" value="Phosphoesterase"/>
    <property type="match status" value="1"/>
</dbReference>
<evidence type="ECO:0000256" key="1">
    <source>
        <dbReference type="ARBA" id="ARBA00022801"/>
    </source>
</evidence>
<dbReference type="Proteomes" id="UP000660668">
    <property type="component" value="Unassembled WGS sequence"/>
</dbReference>
<accession>A0A930VIE6</accession>
<dbReference type="EMBL" id="JADKPO010000001">
    <property type="protein sequence ID" value="MBF4766201.1"/>
    <property type="molecule type" value="Genomic_DNA"/>
</dbReference>
<dbReference type="Gene3D" id="3.40.720.10">
    <property type="entry name" value="Alkaline Phosphatase, subunit A"/>
    <property type="match status" value="1"/>
</dbReference>
<dbReference type="GO" id="GO:0009395">
    <property type="term" value="P:phospholipid catabolic process"/>
    <property type="evidence" value="ECO:0007669"/>
    <property type="project" value="TreeGrafter"/>
</dbReference>
<organism evidence="3 4">
    <name type="scientific">Nocardioides agariphilus</name>
    <dbReference type="NCBI Taxonomy" id="433664"/>
    <lineage>
        <taxon>Bacteria</taxon>
        <taxon>Bacillati</taxon>
        <taxon>Actinomycetota</taxon>
        <taxon>Actinomycetes</taxon>
        <taxon>Propionibacteriales</taxon>
        <taxon>Nocardioidaceae</taxon>
        <taxon>Nocardioides</taxon>
    </lineage>
</organism>
<protein>
    <submittedName>
        <fullName evidence="3">Phosphoesterase</fullName>
    </submittedName>
</protein>
<proteinExistence type="predicted"/>
<keyword evidence="2" id="KW-0843">Virulence</keyword>
<evidence type="ECO:0000313" key="4">
    <source>
        <dbReference type="Proteomes" id="UP000660668"/>
    </source>
</evidence>
<gene>
    <name evidence="3" type="ORF">ISU10_00285</name>
</gene>
<dbReference type="GO" id="GO:0016788">
    <property type="term" value="F:hydrolase activity, acting on ester bonds"/>
    <property type="evidence" value="ECO:0007669"/>
    <property type="project" value="InterPro"/>
</dbReference>
<keyword evidence="1" id="KW-0378">Hydrolase</keyword>
<evidence type="ECO:0000256" key="2">
    <source>
        <dbReference type="ARBA" id="ARBA00023026"/>
    </source>
</evidence>
<dbReference type="InterPro" id="IPR007312">
    <property type="entry name" value="Phosphoesterase"/>
</dbReference>
<comment type="caution">
    <text evidence="3">The sequence shown here is derived from an EMBL/GenBank/DDBJ whole genome shotgun (WGS) entry which is preliminary data.</text>
</comment>
<name>A0A930VIE6_9ACTN</name>
<evidence type="ECO:0000313" key="3">
    <source>
        <dbReference type="EMBL" id="MBF4766201.1"/>
    </source>
</evidence>